<dbReference type="Gene3D" id="3.30.750.24">
    <property type="entry name" value="STAS domain"/>
    <property type="match status" value="1"/>
</dbReference>
<dbReference type="Proteomes" id="UP000660265">
    <property type="component" value="Unassembled WGS sequence"/>
</dbReference>
<dbReference type="InterPro" id="IPR036513">
    <property type="entry name" value="STAS_dom_sf"/>
</dbReference>
<dbReference type="Pfam" id="PF13466">
    <property type="entry name" value="STAS_2"/>
    <property type="match status" value="1"/>
</dbReference>
<evidence type="ECO:0000313" key="5">
    <source>
        <dbReference type="EMBL" id="GGK20978.1"/>
    </source>
</evidence>
<dbReference type="PANTHER" id="PTHR33495">
    <property type="entry name" value="ANTI-SIGMA FACTOR ANTAGONIST TM_1081-RELATED-RELATED"/>
    <property type="match status" value="1"/>
</dbReference>
<dbReference type="EMBL" id="BMMV01000025">
    <property type="protein sequence ID" value="GGK20978.1"/>
    <property type="molecule type" value="Genomic_DNA"/>
</dbReference>
<feature type="domain" description="STAS" evidence="4">
    <location>
        <begin position="35"/>
        <end position="113"/>
    </location>
</feature>
<protein>
    <recommendedName>
        <fullName evidence="2">Anti-sigma factor antagonist</fullName>
    </recommendedName>
</protein>
<sequence length="149" mass="15755">MVRSRTAFGPDAARAPMTPRAFESRTAVHRSSARVTLVGELDLDTTPQLSEAVAACLAEQPKSLCLDLTGVAFCDCAGLNALLTARMSVLQAGAEFIVEGIGPQPARLLALAGAADILPDARIRQARQHPATARREPLSPTTRLWSPLG</sequence>
<dbReference type="PANTHER" id="PTHR33495:SF2">
    <property type="entry name" value="ANTI-SIGMA FACTOR ANTAGONIST TM_1081-RELATED"/>
    <property type="match status" value="1"/>
</dbReference>
<comment type="similarity">
    <text evidence="1 2">Belongs to the anti-sigma-factor antagonist family.</text>
</comment>
<evidence type="ECO:0000256" key="2">
    <source>
        <dbReference type="RuleBase" id="RU003749"/>
    </source>
</evidence>
<gene>
    <name evidence="5" type="ORF">GCM10011583_61150</name>
</gene>
<accession>A0ABQ2ER35</accession>
<dbReference type="InterPro" id="IPR003658">
    <property type="entry name" value="Anti-sigma_ant"/>
</dbReference>
<dbReference type="InterPro" id="IPR002645">
    <property type="entry name" value="STAS_dom"/>
</dbReference>
<reference evidence="6" key="1">
    <citation type="journal article" date="2019" name="Int. J. Syst. Evol. Microbiol.">
        <title>The Global Catalogue of Microorganisms (GCM) 10K type strain sequencing project: providing services to taxonomists for standard genome sequencing and annotation.</title>
        <authorList>
            <consortium name="The Broad Institute Genomics Platform"/>
            <consortium name="The Broad Institute Genome Sequencing Center for Infectious Disease"/>
            <person name="Wu L."/>
            <person name="Ma J."/>
        </authorList>
    </citation>
    <scope>NUCLEOTIDE SEQUENCE [LARGE SCALE GENOMIC DNA]</scope>
    <source>
        <strain evidence="6">CGMCC 4.7275</strain>
    </source>
</reference>
<keyword evidence="6" id="KW-1185">Reference proteome</keyword>
<dbReference type="PROSITE" id="PS50801">
    <property type="entry name" value="STAS"/>
    <property type="match status" value="1"/>
</dbReference>
<feature type="compositionally biased region" description="Polar residues" evidence="3">
    <location>
        <begin position="139"/>
        <end position="149"/>
    </location>
</feature>
<dbReference type="SUPFAM" id="SSF52091">
    <property type="entry name" value="SpoIIaa-like"/>
    <property type="match status" value="1"/>
</dbReference>
<evidence type="ECO:0000256" key="1">
    <source>
        <dbReference type="ARBA" id="ARBA00009013"/>
    </source>
</evidence>
<organism evidence="5 6">
    <name type="scientific">Streptomyces camponoticapitis</name>
    <dbReference type="NCBI Taxonomy" id="1616125"/>
    <lineage>
        <taxon>Bacteria</taxon>
        <taxon>Bacillati</taxon>
        <taxon>Actinomycetota</taxon>
        <taxon>Actinomycetes</taxon>
        <taxon>Kitasatosporales</taxon>
        <taxon>Streptomycetaceae</taxon>
        <taxon>Streptomyces</taxon>
    </lineage>
</organism>
<evidence type="ECO:0000256" key="3">
    <source>
        <dbReference type="SAM" id="MobiDB-lite"/>
    </source>
</evidence>
<dbReference type="CDD" id="cd07043">
    <property type="entry name" value="STAS_anti-anti-sigma_factors"/>
    <property type="match status" value="1"/>
</dbReference>
<evidence type="ECO:0000313" key="6">
    <source>
        <dbReference type="Proteomes" id="UP000660265"/>
    </source>
</evidence>
<name>A0ABQ2ER35_9ACTN</name>
<comment type="caution">
    <text evidence="5">The sequence shown here is derived from an EMBL/GenBank/DDBJ whole genome shotgun (WGS) entry which is preliminary data.</text>
</comment>
<evidence type="ECO:0000259" key="4">
    <source>
        <dbReference type="PROSITE" id="PS50801"/>
    </source>
</evidence>
<dbReference type="InterPro" id="IPR058548">
    <property type="entry name" value="MlaB-like_STAS"/>
</dbReference>
<feature type="region of interest" description="Disordered" evidence="3">
    <location>
        <begin position="126"/>
        <end position="149"/>
    </location>
</feature>
<proteinExistence type="inferred from homology"/>
<dbReference type="NCBIfam" id="TIGR00377">
    <property type="entry name" value="ant_ant_sig"/>
    <property type="match status" value="1"/>
</dbReference>